<keyword evidence="8" id="KW-0443">Lipid metabolism</keyword>
<evidence type="ECO:0000256" key="1">
    <source>
        <dbReference type="ARBA" id="ARBA00004173"/>
    </source>
</evidence>
<keyword evidence="10" id="KW-0275">Fatty acid biosynthesis</keyword>
<reference evidence="15" key="3">
    <citation type="submission" date="2022-06" db="UniProtKB">
        <authorList>
            <consortium name="EnsemblMetazoa"/>
        </authorList>
    </citation>
    <scope>IDENTIFICATION</scope>
</reference>
<evidence type="ECO:0000313" key="15">
    <source>
        <dbReference type="EnsemblMetazoa" id="KAF7494634.1"/>
    </source>
</evidence>
<dbReference type="EnsemblMetazoa" id="SSS_5909s_mrna">
    <property type="protein sequence ID" value="KAF7494634.1"/>
    <property type="gene ID" value="SSS_5909"/>
</dbReference>
<organism evidence="14">
    <name type="scientific">Sarcoptes scabiei</name>
    <name type="common">Itch mite</name>
    <name type="synonym">Acarus scabiei</name>
    <dbReference type="NCBI Taxonomy" id="52283"/>
    <lineage>
        <taxon>Eukaryota</taxon>
        <taxon>Metazoa</taxon>
        <taxon>Ecdysozoa</taxon>
        <taxon>Arthropoda</taxon>
        <taxon>Chelicerata</taxon>
        <taxon>Arachnida</taxon>
        <taxon>Acari</taxon>
        <taxon>Acariformes</taxon>
        <taxon>Sarcoptiformes</taxon>
        <taxon>Astigmata</taxon>
        <taxon>Psoroptidia</taxon>
        <taxon>Sarcoptoidea</taxon>
        <taxon>Sarcoptidae</taxon>
        <taxon>Sarcoptinae</taxon>
        <taxon>Sarcoptes</taxon>
    </lineage>
</organism>
<evidence type="ECO:0000256" key="8">
    <source>
        <dbReference type="ARBA" id="ARBA00023098"/>
    </source>
</evidence>
<dbReference type="InterPro" id="IPR014043">
    <property type="entry name" value="Acyl_transferase_dom"/>
</dbReference>
<keyword evidence="16" id="KW-1185">Reference proteome</keyword>
<comment type="similarity">
    <text evidence="11">Belongs to the type II malonyltransferase family.</text>
</comment>
<gene>
    <name evidence="14" type="ORF">SSS_5909</name>
</gene>
<keyword evidence="4" id="KW-0444">Lipid biosynthesis</keyword>
<evidence type="ECO:0000313" key="16">
    <source>
        <dbReference type="Proteomes" id="UP000070412"/>
    </source>
</evidence>
<evidence type="ECO:0000256" key="6">
    <source>
        <dbReference type="ARBA" id="ARBA00022832"/>
    </source>
</evidence>
<dbReference type="OMA" id="AANYNCP"/>
<proteinExistence type="inferred from homology"/>
<dbReference type="GO" id="GO:0005739">
    <property type="term" value="C:mitochondrion"/>
    <property type="evidence" value="ECO:0007669"/>
    <property type="project" value="UniProtKB-SubCell"/>
</dbReference>
<dbReference type="GO" id="GO:0006633">
    <property type="term" value="P:fatty acid biosynthetic process"/>
    <property type="evidence" value="ECO:0007669"/>
    <property type="project" value="UniProtKB-UniPathway"/>
</dbReference>
<evidence type="ECO:0000256" key="10">
    <source>
        <dbReference type="ARBA" id="ARBA00023160"/>
    </source>
</evidence>
<keyword evidence="7" id="KW-0809">Transit peptide</keyword>
<dbReference type="SUPFAM" id="SSF52151">
    <property type="entry name" value="FabD/lysophospholipase-like"/>
    <property type="match status" value="1"/>
</dbReference>
<dbReference type="PANTHER" id="PTHR47170">
    <property type="entry name" value="MALONYL-COA ACP TRANSACYLASE, ACP-BINDING"/>
    <property type="match status" value="1"/>
</dbReference>
<evidence type="ECO:0000259" key="13">
    <source>
        <dbReference type="SMART" id="SM00827"/>
    </source>
</evidence>
<evidence type="ECO:0000256" key="4">
    <source>
        <dbReference type="ARBA" id="ARBA00022516"/>
    </source>
</evidence>
<accession>A0A834RC69</accession>
<evidence type="ECO:0000256" key="12">
    <source>
        <dbReference type="ARBA" id="ARBA00077751"/>
    </source>
</evidence>
<dbReference type="PANTHER" id="PTHR47170:SF2">
    <property type="entry name" value="MALONYL-COA:ACP TRANSACYLASE (MAT) DOMAIN-CONTAINING PROTEIN"/>
    <property type="match status" value="1"/>
</dbReference>
<dbReference type="InterPro" id="IPR016036">
    <property type="entry name" value="Malonyl_transacylase_ACP-bd"/>
</dbReference>
<dbReference type="UniPathway" id="UPA00094"/>
<dbReference type="InterPro" id="IPR016035">
    <property type="entry name" value="Acyl_Trfase/lysoPLipase"/>
</dbReference>
<name>A0A834RC69_SARSC</name>
<evidence type="ECO:0000256" key="5">
    <source>
        <dbReference type="ARBA" id="ARBA00022679"/>
    </source>
</evidence>
<reference evidence="16" key="1">
    <citation type="journal article" date="2020" name="PLoS Negl. Trop. Dis.">
        <title>High-quality nuclear genome for Sarcoptes scabiei-A critical resource for a neglected parasite.</title>
        <authorList>
            <person name="Korhonen P.K."/>
            <person name="Gasser R.B."/>
            <person name="Ma G."/>
            <person name="Wang T."/>
            <person name="Stroehlein A.J."/>
            <person name="Young N.D."/>
            <person name="Ang C.S."/>
            <person name="Fernando D.D."/>
            <person name="Lu H.C."/>
            <person name="Taylor S."/>
            <person name="Reynolds S.L."/>
            <person name="Mofiz E."/>
            <person name="Najaraj S.H."/>
            <person name="Gowda H."/>
            <person name="Madugundu A."/>
            <person name="Renuse S."/>
            <person name="Holt D."/>
            <person name="Pandey A."/>
            <person name="Papenfuss A.T."/>
            <person name="Fischer K."/>
        </authorList>
    </citation>
    <scope>NUCLEOTIDE SEQUENCE [LARGE SCALE GENOMIC DNA]</scope>
</reference>
<evidence type="ECO:0000256" key="7">
    <source>
        <dbReference type="ARBA" id="ARBA00022946"/>
    </source>
</evidence>
<comment type="pathway">
    <text evidence="2">Lipid metabolism; fatty acid biosynthesis.</text>
</comment>
<reference evidence="14" key="2">
    <citation type="submission" date="2020-01" db="EMBL/GenBank/DDBJ databases">
        <authorList>
            <person name="Korhonen P.K.K."/>
            <person name="Guangxu M.G."/>
            <person name="Wang T.W."/>
            <person name="Stroehlein A.J.S."/>
            <person name="Young N.D."/>
            <person name="Ang C.-S.A."/>
            <person name="Fernando D.W.F."/>
            <person name="Lu H.L."/>
            <person name="Taylor S.T."/>
            <person name="Ehtesham M.E.M."/>
            <person name="Najaraj S.H.N."/>
            <person name="Harsha G.H.G."/>
            <person name="Madugundu A.M."/>
            <person name="Renuse S.R."/>
            <person name="Holt D.H."/>
            <person name="Pandey A.P."/>
            <person name="Papenfuss A.P."/>
            <person name="Gasser R.B.G."/>
            <person name="Fischer K.F."/>
        </authorList>
    </citation>
    <scope>NUCLEOTIDE SEQUENCE</scope>
    <source>
        <strain evidence="14">SSS_KF_BRIS2020</strain>
    </source>
</reference>
<keyword evidence="6" id="KW-0276">Fatty acid metabolism</keyword>
<feature type="domain" description="Malonyl-CoA:ACP transacylase (MAT)" evidence="13">
    <location>
        <begin position="79"/>
        <end position="383"/>
    </location>
</feature>
<dbReference type="FunFam" id="3.30.70.250:FF:000005">
    <property type="entry name" value="Malonyl-CoA-acyl carrier protein transacylase, mitochondrial"/>
    <property type="match status" value="1"/>
</dbReference>
<dbReference type="SUPFAM" id="SSF55048">
    <property type="entry name" value="Probable ACP-binding domain of malonyl-CoA ACP transacylase"/>
    <property type="match status" value="1"/>
</dbReference>
<keyword evidence="9" id="KW-0496">Mitochondrion</keyword>
<keyword evidence="5" id="KW-0808">Transferase</keyword>
<dbReference type="Proteomes" id="UP000070412">
    <property type="component" value="Unassembled WGS sequence"/>
</dbReference>
<dbReference type="SMART" id="SM00827">
    <property type="entry name" value="PKS_AT"/>
    <property type="match status" value="1"/>
</dbReference>
<dbReference type="AlphaFoldDB" id="A0A834RC69"/>
<evidence type="ECO:0000256" key="11">
    <source>
        <dbReference type="ARBA" id="ARBA00061523"/>
    </source>
</evidence>
<dbReference type="Gene3D" id="3.30.70.250">
    <property type="entry name" value="Malonyl-CoA ACP transacylase, ACP-binding"/>
    <property type="match status" value="1"/>
</dbReference>
<dbReference type="Pfam" id="PF00698">
    <property type="entry name" value="Acyl_transf_1"/>
    <property type="match status" value="1"/>
</dbReference>
<evidence type="ECO:0000256" key="9">
    <source>
        <dbReference type="ARBA" id="ARBA00023128"/>
    </source>
</evidence>
<protein>
    <recommendedName>
        <fullName evidence="3">[acyl-carrier-protein] S-malonyltransferase</fullName>
        <ecNumber evidence="3">2.3.1.39</ecNumber>
    </recommendedName>
    <alternativeName>
        <fullName evidence="12">[Acyl-carrier-protein] malonyltransferase</fullName>
    </alternativeName>
</protein>
<dbReference type="OrthoDB" id="541883at2759"/>
<evidence type="ECO:0000256" key="3">
    <source>
        <dbReference type="ARBA" id="ARBA00013258"/>
    </source>
</evidence>
<evidence type="ECO:0000313" key="14">
    <source>
        <dbReference type="EMBL" id="KAF7494634.1"/>
    </source>
</evidence>
<dbReference type="Gene3D" id="3.40.366.10">
    <property type="entry name" value="Malonyl-Coenzyme A Acyl Carrier Protein, domain 2"/>
    <property type="match status" value="1"/>
</dbReference>
<sequence length="389" mass="43501">MIVRNVNSLLFINRLNVGKKNIATGTFRLEKSIKNNGQNHLDVQKNQSEIQEAENESDYKLQIVKSKLKTDPSDTTVILFPGQGSQFVGMGSAIFQTPNVEKLFTLAKSILGYDILRLCIDGPIETLSKTEFCQPAIFVTSLGAVEYLRYTNNIDVESCVSTAGFSIGEITSLVFANAMSFEDGLRLVKLRAEAMQYSSDLVPSAMCTVFLFADAQVKMACQAAREWCKRLKIPDDQAVCSIANHLFPHCKVIAGHVEAIKFLELNTKDFGFKRMKRIPVSGAFHTPLMKPAESVMAKIMEKINLNVPLIPVYSNYDAKIYKTVDEIREKLTLQVCSPVKWEQILHRIYDRPEDVPFPKTYECGPGNGLLSTIAMVNRLARKSSQNVNV</sequence>
<dbReference type="GO" id="GO:0004314">
    <property type="term" value="F:[acyl-carrier-protein] S-malonyltransferase activity"/>
    <property type="evidence" value="ECO:0007669"/>
    <property type="project" value="UniProtKB-EC"/>
</dbReference>
<evidence type="ECO:0000256" key="2">
    <source>
        <dbReference type="ARBA" id="ARBA00005194"/>
    </source>
</evidence>
<comment type="subcellular location">
    <subcellularLocation>
        <location evidence="1">Mitochondrion</location>
    </subcellularLocation>
</comment>
<dbReference type="InterPro" id="IPR001227">
    <property type="entry name" value="Ac_transferase_dom_sf"/>
</dbReference>
<dbReference type="EC" id="2.3.1.39" evidence="3"/>
<dbReference type="InterPro" id="IPR052760">
    <property type="entry name" value="Mitochondrial_malonyltrans"/>
</dbReference>
<dbReference type="EMBL" id="WVUK01000052">
    <property type="protein sequence ID" value="KAF7494634.1"/>
    <property type="molecule type" value="Genomic_DNA"/>
</dbReference>